<dbReference type="Pfam" id="PF01370">
    <property type="entry name" value="Epimerase"/>
    <property type="match status" value="1"/>
</dbReference>
<comment type="caution">
    <text evidence="4">The sequence shown here is derived from an EMBL/GenBank/DDBJ whole genome shotgun (WGS) entry which is preliminary data.</text>
</comment>
<accession>A0A7J6GNX9</accession>
<dbReference type="Gene3D" id="3.40.50.720">
    <property type="entry name" value="NAD(P)-binding Rossmann-like Domain"/>
    <property type="match status" value="1"/>
</dbReference>
<organism evidence="4 5">
    <name type="scientific">Cannabis sativa</name>
    <name type="common">Hemp</name>
    <name type="synonym">Marijuana</name>
    <dbReference type="NCBI Taxonomy" id="3483"/>
    <lineage>
        <taxon>Eukaryota</taxon>
        <taxon>Viridiplantae</taxon>
        <taxon>Streptophyta</taxon>
        <taxon>Embryophyta</taxon>
        <taxon>Tracheophyta</taxon>
        <taxon>Spermatophyta</taxon>
        <taxon>Magnoliopsida</taxon>
        <taxon>eudicotyledons</taxon>
        <taxon>Gunneridae</taxon>
        <taxon>Pentapetalae</taxon>
        <taxon>rosids</taxon>
        <taxon>fabids</taxon>
        <taxon>Rosales</taxon>
        <taxon>Cannabaceae</taxon>
        <taxon>Cannabis</taxon>
    </lineage>
</organism>
<sequence length="516" mass="57246">MEGVVVNKEKSDECRVCVTGGSGYIASWLVKKLLERGYTVHATLRNLDDESKVSVLKGFPGAERRLFLFKADIYKPDEFDSAIQGCAFVFHVATLFLQLNATYEKTVSAAVAGTRSIAMSCARSGSVRKLIYTASVVSASPIMENGTAFKDFIDESCWTPMDLPFTPYTNDFLKAYQESKTLAEKEVLSFEKENAGNIPMEVVTLACGLVGGESVQRSAGDTLKVIVSQLTNNQDYNKSLKYLEELIGKIPIVHIDDVCEAHIFCMENPSIHGRVLCASDFVSSSEIASYFAQNYPEFDVKQEYLEGPSRKIKWASHKLTDLGFAYKYDLKMILDDTVSCAKREHLVGIESFVNNDTPTRNQAGSGSERGLLDEGEIRVSKRGLLDEEDGCELRPMKEFTDLECKKKKKGIGKDLKDMVGTFWVAASGLSKKLRKWGQKLKGKKLNNDDDNDGGVLGVERCSPRHLRETQSEVGDYGLGRRYSFDEPRASGDGYLIGRAAYPRLTPMVSVVEGGIW</sequence>
<dbReference type="InterPro" id="IPR001509">
    <property type="entry name" value="Epimerase_deHydtase"/>
</dbReference>
<keyword evidence="2" id="KW-0560">Oxidoreductase</keyword>
<dbReference type="EMBL" id="JAATIP010000047">
    <property type="protein sequence ID" value="KAF4384597.1"/>
    <property type="molecule type" value="Genomic_DNA"/>
</dbReference>
<evidence type="ECO:0000256" key="2">
    <source>
        <dbReference type="ARBA" id="ARBA00023002"/>
    </source>
</evidence>
<feature type="domain" description="NAD-dependent epimerase/dehydratase" evidence="3">
    <location>
        <begin position="16"/>
        <end position="270"/>
    </location>
</feature>
<dbReference type="GO" id="GO:0016616">
    <property type="term" value="F:oxidoreductase activity, acting on the CH-OH group of donors, NAD or NADP as acceptor"/>
    <property type="evidence" value="ECO:0007669"/>
    <property type="project" value="TreeGrafter"/>
</dbReference>
<reference evidence="4 5" key="1">
    <citation type="journal article" date="2020" name="bioRxiv">
        <title>Sequence and annotation of 42 cannabis genomes reveals extensive copy number variation in cannabinoid synthesis and pathogen resistance genes.</title>
        <authorList>
            <person name="Mckernan K.J."/>
            <person name="Helbert Y."/>
            <person name="Kane L.T."/>
            <person name="Ebling H."/>
            <person name="Zhang L."/>
            <person name="Liu B."/>
            <person name="Eaton Z."/>
            <person name="Mclaughlin S."/>
            <person name="Kingan S."/>
            <person name="Baybayan P."/>
            <person name="Concepcion G."/>
            <person name="Jordan M."/>
            <person name="Riva A."/>
            <person name="Barbazuk W."/>
            <person name="Harkins T."/>
        </authorList>
    </citation>
    <scope>NUCLEOTIDE SEQUENCE [LARGE SCALE GENOMIC DNA]</scope>
    <source>
        <strain evidence="5">cv. Jamaican Lion 4</strain>
        <tissue evidence="4">Leaf</tissue>
    </source>
</reference>
<dbReference type="CDD" id="cd08958">
    <property type="entry name" value="FR_SDR_e"/>
    <property type="match status" value="1"/>
</dbReference>
<dbReference type="FunFam" id="3.40.50.720:FF:000645">
    <property type="entry name" value="Anthocyanidin reductase ((2S)-flavan-3-ol-forming)"/>
    <property type="match status" value="1"/>
</dbReference>
<evidence type="ECO:0000313" key="4">
    <source>
        <dbReference type="EMBL" id="KAF4384597.1"/>
    </source>
</evidence>
<gene>
    <name evidence="4" type="ORF">F8388_003904</name>
</gene>
<dbReference type="InterPro" id="IPR008004">
    <property type="entry name" value="OCTOPUS-like"/>
</dbReference>
<dbReference type="Proteomes" id="UP000525078">
    <property type="component" value="Unassembled WGS sequence"/>
</dbReference>
<dbReference type="PANTHER" id="PTHR10366:SF696">
    <property type="entry name" value="OS07G0601900 PROTEIN"/>
    <property type="match status" value="1"/>
</dbReference>
<evidence type="ECO:0000313" key="5">
    <source>
        <dbReference type="Proteomes" id="UP000525078"/>
    </source>
</evidence>
<evidence type="ECO:0000256" key="1">
    <source>
        <dbReference type="ARBA" id="ARBA00022857"/>
    </source>
</evidence>
<proteinExistence type="predicted"/>
<dbReference type="InterPro" id="IPR036291">
    <property type="entry name" value="NAD(P)-bd_dom_sf"/>
</dbReference>
<name>A0A7J6GNX9_CANSA</name>
<dbReference type="InterPro" id="IPR050425">
    <property type="entry name" value="NAD(P)_dehydrat-like"/>
</dbReference>
<dbReference type="Pfam" id="PF05340">
    <property type="entry name" value="DUF740"/>
    <property type="match status" value="1"/>
</dbReference>
<evidence type="ECO:0000259" key="3">
    <source>
        <dbReference type="Pfam" id="PF01370"/>
    </source>
</evidence>
<keyword evidence="1" id="KW-0521">NADP</keyword>
<dbReference type="SUPFAM" id="SSF51735">
    <property type="entry name" value="NAD(P)-binding Rossmann-fold domains"/>
    <property type="match status" value="1"/>
</dbReference>
<dbReference type="AlphaFoldDB" id="A0A7J6GNX9"/>
<protein>
    <recommendedName>
        <fullName evidence="3">NAD-dependent epimerase/dehydratase domain-containing protein</fullName>
    </recommendedName>
</protein>
<dbReference type="PANTHER" id="PTHR10366">
    <property type="entry name" value="NAD DEPENDENT EPIMERASE/DEHYDRATASE"/>
    <property type="match status" value="1"/>
</dbReference>